<keyword evidence="1" id="KW-0812">Transmembrane</keyword>
<feature type="transmembrane region" description="Helical" evidence="1">
    <location>
        <begin position="6"/>
        <end position="26"/>
    </location>
</feature>
<keyword evidence="1" id="KW-0472">Membrane</keyword>
<protein>
    <recommendedName>
        <fullName evidence="4">DUF1772 domain-containing protein</fullName>
    </recommendedName>
</protein>
<dbReference type="OrthoDB" id="7873822at2"/>
<evidence type="ECO:0000256" key="1">
    <source>
        <dbReference type="SAM" id="Phobius"/>
    </source>
</evidence>
<name>A0A3S8U8Z7_9RHOB</name>
<keyword evidence="1" id="KW-1133">Transmembrane helix</keyword>
<dbReference type="KEGG" id="taw:EI545_15110"/>
<feature type="transmembrane region" description="Helical" evidence="1">
    <location>
        <begin position="84"/>
        <end position="107"/>
    </location>
</feature>
<dbReference type="EMBL" id="CP034328">
    <property type="protein sequence ID" value="AZL60043.1"/>
    <property type="molecule type" value="Genomic_DNA"/>
</dbReference>
<dbReference type="RefSeq" id="WP_125326238.1">
    <property type="nucleotide sequence ID" value="NZ_CP034328.1"/>
</dbReference>
<keyword evidence="3" id="KW-1185">Reference proteome</keyword>
<organism evidence="2 3">
    <name type="scientific">Tabrizicola piscis</name>
    <dbReference type="NCBI Taxonomy" id="2494374"/>
    <lineage>
        <taxon>Bacteria</taxon>
        <taxon>Pseudomonadati</taxon>
        <taxon>Pseudomonadota</taxon>
        <taxon>Alphaproteobacteria</taxon>
        <taxon>Rhodobacterales</taxon>
        <taxon>Paracoccaceae</taxon>
        <taxon>Tabrizicola</taxon>
    </lineage>
</organism>
<proteinExistence type="predicted"/>
<evidence type="ECO:0000313" key="2">
    <source>
        <dbReference type="EMBL" id="AZL60043.1"/>
    </source>
</evidence>
<dbReference type="AlphaFoldDB" id="A0A3S8U8Z7"/>
<sequence>MQQLTPSLITALFGFAIGIFLVLSLIEKPVWKLMWQPRAVDVPDGMVRTIHSQLKRVIHLLPPTMITTVISLICLLVLQVFQSGFAALALAVLLIFAGQQILIMLALKQGIEGVDLVASDAGIGRVRDGLGALALLHHRGLLSMASGLAAQMCFLVL</sequence>
<reference evidence="2 3" key="1">
    <citation type="submission" date="2018-12" db="EMBL/GenBank/DDBJ databases">
        <title>Complete genome sequencing of Tabrizicola sp. K13M18.</title>
        <authorList>
            <person name="Bae J.-W."/>
        </authorList>
    </citation>
    <scope>NUCLEOTIDE SEQUENCE [LARGE SCALE GENOMIC DNA]</scope>
    <source>
        <strain evidence="2 3">K13M18</strain>
    </source>
</reference>
<accession>A0A3S8U8Z7</accession>
<evidence type="ECO:0000313" key="3">
    <source>
        <dbReference type="Proteomes" id="UP000282002"/>
    </source>
</evidence>
<evidence type="ECO:0008006" key="4">
    <source>
        <dbReference type="Google" id="ProtNLM"/>
    </source>
</evidence>
<gene>
    <name evidence="2" type="ORF">EI545_15110</name>
</gene>
<dbReference type="Proteomes" id="UP000282002">
    <property type="component" value="Chromosome"/>
</dbReference>
<feature type="transmembrane region" description="Helical" evidence="1">
    <location>
        <begin position="57"/>
        <end position="78"/>
    </location>
</feature>